<dbReference type="EMBL" id="KB456260">
    <property type="protein sequence ID" value="EMF17910.1"/>
    <property type="molecule type" value="Genomic_DNA"/>
</dbReference>
<keyword evidence="4" id="KW-0963">Cytoplasm</keyword>
<dbReference type="STRING" id="692275.N1QL50"/>
<feature type="region of interest" description="Disordered" evidence="9">
    <location>
        <begin position="79"/>
        <end position="160"/>
    </location>
</feature>
<evidence type="ECO:0000256" key="1">
    <source>
        <dbReference type="ARBA" id="ARBA00004123"/>
    </source>
</evidence>
<evidence type="ECO:0000256" key="3">
    <source>
        <dbReference type="ARBA" id="ARBA00006922"/>
    </source>
</evidence>
<dbReference type="RefSeq" id="XP_016766031.1">
    <property type="nucleotide sequence ID" value="XM_016903887.1"/>
</dbReference>
<dbReference type="GO" id="GO:0005737">
    <property type="term" value="C:cytoplasm"/>
    <property type="evidence" value="ECO:0007669"/>
    <property type="project" value="UniProtKB-SubCell"/>
</dbReference>
<keyword evidence="8" id="KW-0539">Nucleus</keyword>
<evidence type="ECO:0000256" key="8">
    <source>
        <dbReference type="ARBA" id="ARBA00023242"/>
    </source>
</evidence>
<evidence type="ECO:0000256" key="6">
    <source>
        <dbReference type="ARBA" id="ARBA00023015"/>
    </source>
</evidence>
<feature type="compositionally biased region" description="Low complexity" evidence="9">
    <location>
        <begin position="289"/>
        <end position="313"/>
    </location>
</feature>
<evidence type="ECO:0000313" key="11">
    <source>
        <dbReference type="Proteomes" id="UP000016931"/>
    </source>
</evidence>
<dbReference type="OrthoDB" id="5345625at2759"/>
<proteinExistence type="inferred from homology"/>
<evidence type="ECO:0000256" key="4">
    <source>
        <dbReference type="ARBA" id="ARBA00022490"/>
    </source>
</evidence>
<gene>
    <name evidence="10" type="ORF">SEPMUDRAFT_146822</name>
</gene>
<keyword evidence="11" id="KW-1185">Reference proteome</keyword>
<organism evidence="10 11">
    <name type="scientific">Sphaerulina musiva (strain SO2202)</name>
    <name type="common">Poplar stem canker fungus</name>
    <name type="synonym">Septoria musiva</name>
    <dbReference type="NCBI Taxonomy" id="692275"/>
    <lineage>
        <taxon>Eukaryota</taxon>
        <taxon>Fungi</taxon>
        <taxon>Dikarya</taxon>
        <taxon>Ascomycota</taxon>
        <taxon>Pezizomycotina</taxon>
        <taxon>Dothideomycetes</taxon>
        <taxon>Dothideomycetidae</taxon>
        <taxon>Mycosphaerellales</taxon>
        <taxon>Mycosphaerellaceae</taxon>
        <taxon>Sphaerulina</taxon>
    </lineage>
</organism>
<feature type="region of interest" description="Disordered" evidence="9">
    <location>
        <begin position="1"/>
        <end position="43"/>
    </location>
</feature>
<comment type="subcellular location">
    <subcellularLocation>
        <location evidence="2">Cytoplasm</location>
    </subcellularLocation>
    <subcellularLocation>
        <location evidence="1">Nucleus</location>
    </subcellularLocation>
</comment>
<dbReference type="eggNOG" id="ENOG502RKSR">
    <property type="taxonomic scope" value="Eukaryota"/>
</dbReference>
<evidence type="ECO:0000256" key="5">
    <source>
        <dbReference type="ARBA" id="ARBA00022491"/>
    </source>
</evidence>
<reference evidence="10 11" key="1">
    <citation type="journal article" date="2012" name="PLoS Pathog.">
        <title>Diverse lifestyles and strategies of plant pathogenesis encoded in the genomes of eighteen Dothideomycetes fungi.</title>
        <authorList>
            <person name="Ohm R.A."/>
            <person name="Feau N."/>
            <person name="Henrissat B."/>
            <person name="Schoch C.L."/>
            <person name="Horwitz B.A."/>
            <person name="Barry K.W."/>
            <person name="Condon B.J."/>
            <person name="Copeland A.C."/>
            <person name="Dhillon B."/>
            <person name="Glaser F."/>
            <person name="Hesse C.N."/>
            <person name="Kosti I."/>
            <person name="LaButti K."/>
            <person name="Lindquist E.A."/>
            <person name="Lucas S."/>
            <person name="Salamov A.A."/>
            <person name="Bradshaw R.E."/>
            <person name="Ciuffetti L."/>
            <person name="Hamelin R.C."/>
            <person name="Kema G.H.J."/>
            <person name="Lawrence C."/>
            <person name="Scott J.A."/>
            <person name="Spatafora J.W."/>
            <person name="Turgeon B.G."/>
            <person name="de Wit P.J.G.M."/>
            <person name="Zhong S."/>
            <person name="Goodwin S.B."/>
            <person name="Grigoriev I.V."/>
        </authorList>
    </citation>
    <scope>NUCLEOTIDE SEQUENCE [LARGE SCALE GENOMIC DNA]</scope>
    <source>
        <strain evidence="10 11">SO2202</strain>
    </source>
</reference>
<keyword evidence="5" id="KW-0678">Repressor</keyword>
<keyword evidence="7" id="KW-0804">Transcription</keyword>
<evidence type="ECO:0000256" key="9">
    <source>
        <dbReference type="SAM" id="MobiDB-lite"/>
    </source>
</evidence>
<accession>N1QL50</accession>
<sequence length="340" mass="36762">MLLALSENAPNIRVCKPPRAPADMDSQGPKTTIPTLQPPPTRRILGDVSPNLRTTMAGSADSAATDNFSLKRSVSATLDNGPGFTYLKKRKLSSDGTLSGARKPSLEMTPVQKTTTTTHATLIAPSREQTSQSLKPAGLYAPTRPGDDDEGSETSAERKSFSSLINYDPSSQTAAGSQDQQKLLFSSPSYAEQLKLRLRLATYKIRTNQVHVAFKDLRGSDPNQNIPNCSEAEEAVAALRAEAQLRMAPDNRYYPARPPPRLALFPAPMLRPTEYSSRLVYERERRMRSSPPADASPRPAPTGLATPAAGPRGDVAEEELTSSMIKGRVAAGLLDLRHAV</sequence>
<dbReference type="OMA" id="YERERRM"/>
<dbReference type="GeneID" id="27901024"/>
<evidence type="ECO:0000256" key="2">
    <source>
        <dbReference type="ARBA" id="ARBA00004496"/>
    </source>
</evidence>
<dbReference type="HOGENOM" id="CLU_847266_0_0_1"/>
<dbReference type="AlphaFoldDB" id="N1QL50"/>
<dbReference type="Pfam" id="PF08528">
    <property type="entry name" value="Whi5"/>
    <property type="match status" value="1"/>
</dbReference>
<keyword evidence="6" id="KW-0805">Transcription regulation</keyword>
<evidence type="ECO:0000313" key="10">
    <source>
        <dbReference type="EMBL" id="EMF17910.1"/>
    </source>
</evidence>
<comment type="similarity">
    <text evidence="3">Belongs to the WHI5/NRM1 family.</text>
</comment>
<protein>
    <submittedName>
        <fullName evidence="10">Uncharacterized protein</fullName>
    </submittedName>
</protein>
<dbReference type="InterPro" id="IPR013734">
    <property type="entry name" value="TF_Nrm1/Whi5"/>
</dbReference>
<feature type="region of interest" description="Disordered" evidence="9">
    <location>
        <begin position="283"/>
        <end position="316"/>
    </location>
</feature>
<name>N1QL50_SPHMS</name>
<dbReference type="GO" id="GO:0005634">
    <property type="term" value="C:nucleus"/>
    <property type="evidence" value="ECO:0007669"/>
    <property type="project" value="UniProtKB-SubCell"/>
</dbReference>
<dbReference type="Proteomes" id="UP000016931">
    <property type="component" value="Unassembled WGS sequence"/>
</dbReference>
<evidence type="ECO:0000256" key="7">
    <source>
        <dbReference type="ARBA" id="ARBA00023163"/>
    </source>
</evidence>